<evidence type="ECO:0000256" key="1">
    <source>
        <dbReference type="SAM" id="Phobius"/>
    </source>
</evidence>
<comment type="caution">
    <text evidence="2">The sequence shown here is derived from an EMBL/GenBank/DDBJ whole genome shotgun (WGS) entry which is preliminary data.</text>
</comment>
<protein>
    <submittedName>
        <fullName evidence="2">Uncharacterized protein</fullName>
    </submittedName>
</protein>
<proteinExistence type="predicted"/>
<dbReference type="RefSeq" id="WP_004596377.1">
    <property type="nucleotide sequence ID" value="NZ_AOJM01000036.1"/>
</dbReference>
<sequence>MSFYFPDIPETTGGWSLAVAGGLIGLVVFTFQHWFDAPFNGLAMVVGAALTVFAFTDAYLIADTLDDRERATEASR</sequence>
<evidence type="ECO:0000313" key="3">
    <source>
        <dbReference type="Proteomes" id="UP000011526"/>
    </source>
</evidence>
<evidence type="ECO:0000313" key="2">
    <source>
        <dbReference type="EMBL" id="ELZ50716.1"/>
    </source>
</evidence>
<keyword evidence="1" id="KW-0472">Membrane</keyword>
<name>M0ESD7_9EURY</name>
<dbReference type="EMBL" id="AOJM01000036">
    <property type="protein sequence ID" value="ELZ50716.1"/>
    <property type="molecule type" value="Genomic_DNA"/>
</dbReference>
<keyword evidence="1" id="KW-0812">Transmembrane</keyword>
<keyword evidence="3" id="KW-1185">Reference proteome</keyword>
<gene>
    <name evidence="2" type="ORF">C465_05221</name>
</gene>
<keyword evidence="1" id="KW-1133">Transmembrane helix</keyword>
<reference evidence="2 3" key="1">
    <citation type="journal article" date="2014" name="PLoS Genet.">
        <title>Phylogenetically driven sequencing of extremely halophilic archaea reveals strategies for static and dynamic osmo-response.</title>
        <authorList>
            <person name="Becker E.A."/>
            <person name="Seitzer P.M."/>
            <person name="Tritt A."/>
            <person name="Larsen D."/>
            <person name="Krusor M."/>
            <person name="Yao A.I."/>
            <person name="Wu D."/>
            <person name="Madern D."/>
            <person name="Eisen J.A."/>
            <person name="Darling A.E."/>
            <person name="Facciotti M.T."/>
        </authorList>
    </citation>
    <scope>NUCLEOTIDE SEQUENCE [LARGE SCALE GENOMIC DNA]</scope>
    <source>
        <strain evidence="2 3">JCM 9100</strain>
    </source>
</reference>
<feature type="transmembrane region" description="Helical" evidence="1">
    <location>
        <begin position="12"/>
        <end position="35"/>
    </location>
</feature>
<dbReference type="AlphaFoldDB" id="M0ESD7"/>
<dbReference type="Proteomes" id="UP000011526">
    <property type="component" value="Unassembled WGS sequence"/>
</dbReference>
<accession>M0ESD7</accession>
<feature type="transmembrane region" description="Helical" evidence="1">
    <location>
        <begin position="41"/>
        <end position="62"/>
    </location>
</feature>
<organism evidence="2 3">
    <name type="scientific">Halorubrum distributum JCM 9100</name>
    <dbReference type="NCBI Taxonomy" id="1227467"/>
    <lineage>
        <taxon>Archaea</taxon>
        <taxon>Methanobacteriati</taxon>
        <taxon>Methanobacteriota</taxon>
        <taxon>Stenosarchaea group</taxon>
        <taxon>Halobacteria</taxon>
        <taxon>Halobacteriales</taxon>
        <taxon>Haloferacaceae</taxon>
        <taxon>Halorubrum</taxon>
        <taxon>Halorubrum distributum group</taxon>
    </lineage>
</organism>